<dbReference type="AlphaFoldDB" id="A0A6A6GUU5"/>
<gene>
    <name evidence="3" type="ORF">EV356DRAFT_510897</name>
    <name evidence="2" type="ORF">EV356DRAFT_510911</name>
</gene>
<dbReference type="EMBL" id="ML991864">
    <property type="protein sequence ID" value="KAF2229399.1"/>
    <property type="molecule type" value="Genomic_DNA"/>
</dbReference>
<dbReference type="EMBL" id="ML991863">
    <property type="protein sequence ID" value="KAF2229459.1"/>
    <property type="molecule type" value="Genomic_DNA"/>
</dbReference>
<name>A0A6A6GUU5_VIRVR</name>
<evidence type="ECO:0008006" key="5">
    <source>
        <dbReference type="Google" id="ProtNLM"/>
    </source>
</evidence>
<sequence>MGPVRTSKRTRNLSTKVIENSQLSHDALDLLDLESEGAEGLRTQIFTLIHAQVHELRQKTRHWLQEQEEKWNQHCKKMLEEQEATLTGRFMGHIIQLKKDVEHLKTAQSQPLTTPPLTPPVSTEVSPQISYASIATATATPAVQSTSQSQPRPQPPRLDLDLSATSIEVYTPKNLQEIMNKLLEGDLNHIRCQGVALKNKERVGFFFRNQEQVQRVQAQQPWASMMEYDLAQARLITSEHFKVKITGIDKNLLGSPEQGQKINNAFIRQINQENGISIQIARLLNPHSARSDAQIVATCSSAEERNNLLTTGILPIGNGNIAYVQQFHESRVKACRHCGEFDHFIRNCANRQKCLQCTASHSALTGTCDAPPRCFNCLGNHHTTDRNCPVRLRRIQHE</sequence>
<protein>
    <recommendedName>
        <fullName evidence="5">CCHC-type domain-containing protein</fullName>
    </recommendedName>
</protein>
<feature type="compositionally biased region" description="Low complexity" evidence="1">
    <location>
        <begin position="140"/>
        <end position="151"/>
    </location>
</feature>
<keyword evidence="4" id="KW-1185">Reference proteome</keyword>
<organism evidence="2 4">
    <name type="scientific">Viridothelium virens</name>
    <name type="common">Speckled blister lichen</name>
    <name type="synonym">Trypethelium virens</name>
    <dbReference type="NCBI Taxonomy" id="1048519"/>
    <lineage>
        <taxon>Eukaryota</taxon>
        <taxon>Fungi</taxon>
        <taxon>Dikarya</taxon>
        <taxon>Ascomycota</taxon>
        <taxon>Pezizomycotina</taxon>
        <taxon>Dothideomycetes</taxon>
        <taxon>Dothideomycetes incertae sedis</taxon>
        <taxon>Trypetheliales</taxon>
        <taxon>Trypetheliaceae</taxon>
        <taxon>Viridothelium</taxon>
    </lineage>
</organism>
<proteinExistence type="predicted"/>
<evidence type="ECO:0000313" key="2">
    <source>
        <dbReference type="EMBL" id="KAF2229399.1"/>
    </source>
</evidence>
<feature type="region of interest" description="Disordered" evidence="1">
    <location>
        <begin position="140"/>
        <end position="159"/>
    </location>
</feature>
<reference evidence="2" key="1">
    <citation type="journal article" date="2020" name="Stud. Mycol.">
        <title>101 Dothideomycetes genomes: a test case for predicting lifestyles and emergence of pathogens.</title>
        <authorList>
            <person name="Haridas S."/>
            <person name="Albert R."/>
            <person name="Binder M."/>
            <person name="Bloem J."/>
            <person name="Labutti K."/>
            <person name="Salamov A."/>
            <person name="Andreopoulos B."/>
            <person name="Baker S."/>
            <person name="Barry K."/>
            <person name="Bills G."/>
            <person name="Bluhm B."/>
            <person name="Cannon C."/>
            <person name="Castanera R."/>
            <person name="Culley D."/>
            <person name="Daum C."/>
            <person name="Ezra D."/>
            <person name="Gonzalez J."/>
            <person name="Henrissat B."/>
            <person name="Kuo A."/>
            <person name="Liang C."/>
            <person name="Lipzen A."/>
            <person name="Lutzoni F."/>
            <person name="Magnuson J."/>
            <person name="Mondo S."/>
            <person name="Nolan M."/>
            <person name="Ohm R."/>
            <person name="Pangilinan J."/>
            <person name="Park H.-J."/>
            <person name="Ramirez L."/>
            <person name="Alfaro M."/>
            <person name="Sun H."/>
            <person name="Tritt A."/>
            <person name="Yoshinaga Y."/>
            <person name="Zwiers L.-H."/>
            <person name="Turgeon B."/>
            <person name="Goodwin S."/>
            <person name="Spatafora J."/>
            <person name="Crous P."/>
            <person name="Grigoriev I."/>
        </authorList>
    </citation>
    <scope>NUCLEOTIDE SEQUENCE</scope>
    <source>
        <strain evidence="2">Tuck. ex Michener</strain>
    </source>
</reference>
<dbReference type="Proteomes" id="UP000800092">
    <property type="component" value="Unassembled WGS sequence"/>
</dbReference>
<accession>A0A6A6GUU5</accession>
<feature type="region of interest" description="Disordered" evidence="1">
    <location>
        <begin position="106"/>
        <end position="125"/>
    </location>
</feature>
<evidence type="ECO:0000256" key="1">
    <source>
        <dbReference type="SAM" id="MobiDB-lite"/>
    </source>
</evidence>
<evidence type="ECO:0000313" key="3">
    <source>
        <dbReference type="EMBL" id="KAF2229459.1"/>
    </source>
</evidence>
<evidence type="ECO:0000313" key="4">
    <source>
        <dbReference type="Proteomes" id="UP000800092"/>
    </source>
</evidence>
<dbReference type="OrthoDB" id="10069609at2759"/>